<keyword evidence="1" id="KW-0328">Glycosyltransferase</keyword>
<gene>
    <name evidence="3" type="ORF">PECAL_2P04200</name>
</gene>
<dbReference type="PANTHER" id="PTHR46656:SF3">
    <property type="entry name" value="PUTATIVE-RELATED"/>
    <property type="match status" value="1"/>
</dbReference>
<accession>A0A8J2SBR0</accession>
<evidence type="ECO:0000259" key="2">
    <source>
        <dbReference type="Pfam" id="PF00534"/>
    </source>
</evidence>
<proteinExistence type="predicted"/>
<dbReference type="EMBL" id="CAKKNE010000002">
    <property type="protein sequence ID" value="CAH0367401.1"/>
    <property type="molecule type" value="Genomic_DNA"/>
</dbReference>
<sequence>MARPHAVIAVIALVAVAAKRRRERKVRTDVPSLVWHAPFFSGGGYCSEATAFVVALDDMKLDVAIEMHGDSHNNNYMNGLNPTTLGRLYTLAGRAAKGGHQDVAVCHSEPGAWHVPEPSWPSSPCPRPRTRNGGPYYVVGRTMFETDRLPDGWADRLNRVDEVWVPTHFHRAIFEEAGVMNVQVVGEPVDVDRFTPEGPTYDIASDEFLVLSVFKWERRKGWDILLRAWHKAQIDGILVIVTNAYHSTSDFARQMETYVTDSLGDDRGLAALGKVKILSGLSDADLEALYRRADLVALPTRGEGWGRPHVEAMASGTPIVATNWSGPTAYLDESVGFPLAFTGLEPVGEGPFASHEWAAPDAAHLAAIFAEAVADPARLKELGLNARRRMVERYAPEVLAAEVQSHLKRIRGAVEARRAEGVEL</sequence>
<dbReference type="OrthoDB" id="2193793at2759"/>
<keyword evidence="4" id="KW-1185">Reference proteome</keyword>
<dbReference type="Pfam" id="PF00534">
    <property type="entry name" value="Glycos_transf_1"/>
    <property type="match status" value="1"/>
</dbReference>
<dbReference type="PANTHER" id="PTHR46656">
    <property type="entry name" value="PUTATIVE-RELATED"/>
    <property type="match status" value="1"/>
</dbReference>
<feature type="domain" description="Glycosyl transferase family 1" evidence="2">
    <location>
        <begin position="203"/>
        <end position="332"/>
    </location>
</feature>
<comment type="caution">
    <text evidence="3">The sequence shown here is derived from an EMBL/GenBank/DDBJ whole genome shotgun (WGS) entry which is preliminary data.</text>
</comment>
<organism evidence="3 4">
    <name type="scientific">Pelagomonas calceolata</name>
    <dbReference type="NCBI Taxonomy" id="35677"/>
    <lineage>
        <taxon>Eukaryota</taxon>
        <taxon>Sar</taxon>
        <taxon>Stramenopiles</taxon>
        <taxon>Ochrophyta</taxon>
        <taxon>Pelagophyceae</taxon>
        <taxon>Pelagomonadales</taxon>
        <taxon>Pelagomonadaceae</taxon>
        <taxon>Pelagomonas</taxon>
    </lineage>
</organism>
<evidence type="ECO:0000313" key="3">
    <source>
        <dbReference type="EMBL" id="CAH0367401.1"/>
    </source>
</evidence>
<dbReference type="CDD" id="cd03801">
    <property type="entry name" value="GT4_PimA-like"/>
    <property type="match status" value="1"/>
</dbReference>
<dbReference type="AlphaFoldDB" id="A0A8J2SBR0"/>
<dbReference type="SUPFAM" id="SSF53756">
    <property type="entry name" value="UDP-Glycosyltransferase/glycogen phosphorylase"/>
    <property type="match status" value="1"/>
</dbReference>
<dbReference type="InterPro" id="IPR001296">
    <property type="entry name" value="Glyco_trans_1"/>
</dbReference>
<protein>
    <recommendedName>
        <fullName evidence="2">Glycosyl transferase family 1 domain-containing protein</fullName>
    </recommendedName>
</protein>
<name>A0A8J2SBR0_9STRA</name>
<keyword evidence="1" id="KW-0808">Transferase</keyword>
<dbReference type="Gene3D" id="3.40.50.2000">
    <property type="entry name" value="Glycogen Phosphorylase B"/>
    <property type="match status" value="1"/>
</dbReference>
<reference evidence="3" key="1">
    <citation type="submission" date="2021-11" db="EMBL/GenBank/DDBJ databases">
        <authorList>
            <consortium name="Genoscope - CEA"/>
            <person name="William W."/>
        </authorList>
    </citation>
    <scope>NUCLEOTIDE SEQUENCE</scope>
</reference>
<dbReference type="Proteomes" id="UP000789595">
    <property type="component" value="Unassembled WGS sequence"/>
</dbReference>
<dbReference type="GO" id="GO:0016757">
    <property type="term" value="F:glycosyltransferase activity"/>
    <property type="evidence" value="ECO:0007669"/>
    <property type="project" value="UniProtKB-KW"/>
</dbReference>
<evidence type="ECO:0000256" key="1">
    <source>
        <dbReference type="ARBA" id="ARBA00022676"/>
    </source>
</evidence>
<evidence type="ECO:0000313" key="4">
    <source>
        <dbReference type="Proteomes" id="UP000789595"/>
    </source>
</evidence>